<sequence length="410" mass="42229">MVLGQHQRAVGVFSTQREAERALSELRNAGFPMRQVSIIAQKVEGRDNFSGADIRTEEGNRAGEGAATGAVTGGVVGGLVGLIGSLTALTIPGVGPLVAGGALASTLTGGVVGAAAGGLVGALVGLGIPEDKAKMYSDRVSRGEYLVVVDGTSEEIRLAESLLNRHGIHNWGIFPVTDTSTRRDYDATATTARRDYDDRDPNLPGRHKRAVGVFPTRDATYNALDALRSASFNMERVSVITRDAKREDDIAGVDVQDKVGNKADEGAAAGALTGGALGGVAGLLVGLGTLAIPGIGPILLAGAEATAIASTLAGAGIGAAAGGLIGALVGLGIPEERAKVYNDRVSRGEYLVMVSGTEDEIRHAEAILNQGGIQELGIYDAPDIRDSTTPRSVNSTTRTNDLQYVDPNLR</sequence>
<organism evidence="3">
    <name type="scientific">Desertifilum tharense IPPAS B-1220</name>
    <dbReference type="NCBI Taxonomy" id="1781255"/>
    <lineage>
        <taxon>Bacteria</taxon>
        <taxon>Bacillati</taxon>
        <taxon>Cyanobacteriota</taxon>
        <taxon>Cyanophyceae</taxon>
        <taxon>Desertifilales</taxon>
        <taxon>Desertifilaceae</taxon>
        <taxon>Desertifilum</taxon>
    </lineage>
</organism>
<protein>
    <submittedName>
        <fullName evidence="3">Histidine kinase</fullName>
    </submittedName>
</protein>
<feature type="transmembrane region" description="Helical" evidence="2">
    <location>
        <begin position="307"/>
        <end position="331"/>
    </location>
</feature>
<dbReference type="PANTHER" id="PTHR36109:SF2">
    <property type="entry name" value="MEMBRANE PROTEIN"/>
    <property type="match status" value="1"/>
</dbReference>
<reference evidence="3" key="1">
    <citation type="submission" date="2016-09" db="EMBL/GenBank/DDBJ databases">
        <title>Draft genome of thermotolerant cyanobacterium Desertifilum sp. strain IPPAS B-1220.</title>
        <authorList>
            <person name="Sinetova M.A."/>
            <person name="Bolakhan K."/>
            <person name="Zayadan B.K."/>
            <person name="Mironov K.S."/>
            <person name="Ustinova V."/>
            <person name="Kupriyanova E.V."/>
            <person name="Sidorov R.A."/>
            <person name="Skrypnik A.N."/>
            <person name="Gogoleva N.E."/>
            <person name="Gogolev Y.V."/>
            <person name="Los D.A."/>
        </authorList>
    </citation>
    <scope>NUCLEOTIDE SEQUENCE [LARGE SCALE GENOMIC DNA]</scope>
    <source>
        <strain evidence="3">IPPAS B-1220</strain>
    </source>
</reference>
<feature type="region of interest" description="Disordered" evidence="1">
    <location>
        <begin position="384"/>
        <end position="410"/>
    </location>
</feature>
<evidence type="ECO:0000256" key="1">
    <source>
        <dbReference type="SAM" id="MobiDB-lite"/>
    </source>
</evidence>
<feature type="transmembrane region" description="Helical" evidence="2">
    <location>
        <begin position="97"/>
        <end position="126"/>
    </location>
</feature>
<dbReference type="GO" id="GO:0016301">
    <property type="term" value="F:kinase activity"/>
    <property type="evidence" value="ECO:0007669"/>
    <property type="project" value="UniProtKB-KW"/>
</dbReference>
<accession>A0A1E5QQE9</accession>
<dbReference type="InterPro" id="IPR052948">
    <property type="entry name" value="Low_temp-induced_all0457"/>
</dbReference>
<dbReference type="EMBL" id="MJGC01000022">
    <property type="protein sequence ID" value="OEJ76905.1"/>
    <property type="molecule type" value="Genomic_DNA"/>
</dbReference>
<dbReference type="STRING" id="1781255.BH720_01545"/>
<dbReference type="PANTHER" id="PTHR36109">
    <property type="entry name" value="MEMBRANE PROTEIN-RELATED"/>
    <property type="match status" value="1"/>
</dbReference>
<evidence type="ECO:0000256" key="2">
    <source>
        <dbReference type="SAM" id="Phobius"/>
    </source>
</evidence>
<keyword evidence="3" id="KW-0418">Kinase</keyword>
<dbReference type="RefSeq" id="WP_069965392.1">
    <property type="nucleotide sequence ID" value="NZ_CM124774.1"/>
</dbReference>
<feature type="transmembrane region" description="Helical" evidence="2">
    <location>
        <begin position="280"/>
        <end position="301"/>
    </location>
</feature>
<feature type="transmembrane region" description="Helical" evidence="2">
    <location>
        <begin position="70"/>
        <end position="91"/>
    </location>
</feature>
<dbReference type="AlphaFoldDB" id="A0A1E5QQE9"/>
<evidence type="ECO:0000313" key="3">
    <source>
        <dbReference type="EMBL" id="OEJ76905.1"/>
    </source>
</evidence>
<keyword evidence="2" id="KW-0472">Membrane</keyword>
<gene>
    <name evidence="3" type="ORF">BH720_01545</name>
</gene>
<keyword evidence="2" id="KW-0812">Transmembrane</keyword>
<keyword evidence="2" id="KW-1133">Transmembrane helix</keyword>
<feature type="compositionally biased region" description="Polar residues" evidence="1">
    <location>
        <begin position="389"/>
        <end position="402"/>
    </location>
</feature>
<dbReference type="OrthoDB" id="462701at2"/>
<keyword evidence="3" id="KW-0808">Transferase</keyword>
<name>A0A1E5QQE9_9CYAN</name>
<comment type="caution">
    <text evidence="3">The sequence shown here is derived from an EMBL/GenBank/DDBJ whole genome shotgun (WGS) entry which is preliminary data.</text>
</comment>
<proteinExistence type="predicted"/>